<proteinExistence type="inferred from homology"/>
<evidence type="ECO:0000313" key="8">
    <source>
        <dbReference type="Proteomes" id="UP001367676"/>
    </source>
</evidence>
<reference evidence="7 8" key="1">
    <citation type="submission" date="2024-03" db="EMBL/GenBank/DDBJ databases">
        <title>Adaptation during the transition from Ophiocordyceps entomopathogen to insect associate is accompanied by gene loss and intensified selection.</title>
        <authorList>
            <person name="Ward C.M."/>
            <person name="Onetto C.A."/>
            <person name="Borneman A.R."/>
        </authorList>
    </citation>
    <scope>NUCLEOTIDE SEQUENCE [LARGE SCALE GENOMIC DNA]</scope>
    <source>
        <strain evidence="7">AWRI1</strain>
        <tissue evidence="7">Single Adult Female</tissue>
    </source>
</reference>
<feature type="transmembrane region" description="Helical" evidence="6">
    <location>
        <begin position="116"/>
        <end position="138"/>
    </location>
</feature>
<keyword evidence="3 6" id="KW-0812">Transmembrane</keyword>
<protein>
    <recommendedName>
        <fullName evidence="9">Transmembrane protein 134</fullName>
    </recommendedName>
</protein>
<dbReference type="InterPro" id="IPR008590">
    <property type="entry name" value="TMEM_230/134"/>
</dbReference>
<dbReference type="EMBL" id="JBBCAQ010000003">
    <property type="protein sequence ID" value="KAK7604815.1"/>
    <property type="molecule type" value="Genomic_DNA"/>
</dbReference>
<dbReference type="InterPro" id="IPR039714">
    <property type="entry name" value="TMEM134"/>
</dbReference>
<dbReference type="PANTHER" id="PTHR13558:SF1">
    <property type="entry name" value="TRANSMEMBRANE PROTEIN 134"/>
    <property type="match status" value="1"/>
</dbReference>
<evidence type="ECO:0000256" key="1">
    <source>
        <dbReference type="ARBA" id="ARBA00004141"/>
    </source>
</evidence>
<evidence type="ECO:0000256" key="5">
    <source>
        <dbReference type="ARBA" id="ARBA00023136"/>
    </source>
</evidence>
<dbReference type="GO" id="GO:0016020">
    <property type="term" value="C:membrane"/>
    <property type="evidence" value="ECO:0007669"/>
    <property type="project" value="UniProtKB-SubCell"/>
</dbReference>
<gene>
    <name evidence="7" type="ORF">V9T40_006001</name>
</gene>
<sequence length="186" mass="20665">MANVFGKSDKRFSIDDAFEEESDPATTINVYGSTTERSPLKPKIKHKCLGNDAVIDVDQNAPLDGFGTGVIKNNEDTLSRDSDSFMHDANGTYSNFFDRSQWCCYHPKVKDNWKTVLAAVVLLIVGTVLLVIGLLFVISPDPNLQGIVFIIAGLICFIPGSYHVVYIYFAVIGKDGYDFYHLPLFN</sequence>
<keyword evidence="8" id="KW-1185">Reference proteome</keyword>
<evidence type="ECO:0000256" key="4">
    <source>
        <dbReference type="ARBA" id="ARBA00022989"/>
    </source>
</evidence>
<organism evidence="7 8">
    <name type="scientific">Parthenolecanium corni</name>
    <dbReference type="NCBI Taxonomy" id="536013"/>
    <lineage>
        <taxon>Eukaryota</taxon>
        <taxon>Metazoa</taxon>
        <taxon>Ecdysozoa</taxon>
        <taxon>Arthropoda</taxon>
        <taxon>Hexapoda</taxon>
        <taxon>Insecta</taxon>
        <taxon>Pterygota</taxon>
        <taxon>Neoptera</taxon>
        <taxon>Paraneoptera</taxon>
        <taxon>Hemiptera</taxon>
        <taxon>Sternorrhyncha</taxon>
        <taxon>Coccoidea</taxon>
        <taxon>Coccidae</taxon>
        <taxon>Parthenolecanium</taxon>
    </lineage>
</organism>
<keyword evidence="5 6" id="KW-0472">Membrane</keyword>
<evidence type="ECO:0000256" key="3">
    <source>
        <dbReference type="ARBA" id="ARBA00022692"/>
    </source>
</evidence>
<name>A0AAN9TTK4_9HEMI</name>
<feature type="transmembrane region" description="Helical" evidence="6">
    <location>
        <begin position="144"/>
        <end position="169"/>
    </location>
</feature>
<comment type="similarity">
    <text evidence="2">Belongs to the TMEM134/TMEM230 family.</text>
</comment>
<dbReference type="AlphaFoldDB" id="A0AAN9TTK4"/>
<dbReference type="Proteomes" id="UP001367676">
    <property type="component" value="Unassembled WGS sequence"/>
</dbReference>
<keyword evidence="4 6" id="KW-1133">Transmembrane helix</keyword>
<accession>A0AAN9TTK4</accession>
<comment type="subcellular location">
    <subcellularLocation>
        <location evidence="1">Membrane</location>
        <topology evidence="1">Multi-pass membrane protein</topology>
    </subcellularLocation>
</comment>
<dbReference type="Pfam" id="PF05915">
    <property type="entry name" value="TMEM_230_134"/>
    <property type="match status" value="1"/>
</dbReference>
<evidence type="ECO:0000313" key="7">
    <source>
        <dbReference type="EMBL" id="KAK7604815.1"/>
    </source>
</evidence>
<evidence type="ECO:0008006" key="9">
    <source>
        <dbReference type="Google" id="ProtNLM"/>
    </source>
</evidence>
<comment type="caution">
    <text evidence="7">The sequence shown here is derived from an EMBL/GenBank/DDBJ whole genome shotgun (WGS) entry which is preliminary data.</text>
</comment>
<evidence type="ECO:0000256" key="2">
    <source>
        <dbReference type="ARBA" id="ARBA00007743"/>
    </source>
</evidence>
<evidence type="ECO:0000256" key="6">
    <source>
        <dbReference type="SAM" id="Phobius"/>
    </source>
</evidence>
<dbReference type="PANTHER" id="PTHR13558">
    <property type="entry name" value="TRANSMEMBRANE PROTEIN 134"/>
    <property type="match status" value="1"/>
</dbReference>